<dbReference type="EMBL" id="ML991815">
    <property type="protein sequence ID" value="KAF2232496.1"/>
    <property type="molecule type" value="Genomic_DNA"/>
</dbReference>
<gene>
    <name evidence="2" type="ORF">EV356DRAFT_517431</name>
</gene>
<evidence type="ECO:0000313" key="3">
    <source>
        <dbReference type="Proteomes" id="UP000800092"/>
    </source>
</evidence>
<sequence>MCTVTSGIQGVPSDNASRPLGQGYRQRVTFPDEKRPRAMNGARFGVVRKSTSTEADASGGAATALFHSCEKSIVAGRHGQSGTLYDTPSVPQCWARSKELRNQPGRSRVRATVQHSTTSLPTYVVNRPERVQGKAEISGRKGGLGGGQDQGAHLRTDWDGLGSSGNRKLGCWCWCAGVQRCSGAEQGHQLSGLPSGPGADWSTVTGGRDSAKLARLPVIRPLPSATQLPSLTVLRMDGKSCLVPFRAAVVGRGPLAAAEHASCLSAASIIVCCLRDTSRCGEGTTAYQWVDGASSFGPPTTSPEFSPEDACCSGGEGGKAVRGCRPDRARETSLSRKHSDFSQTPRYE</sequence>
<accession>A0A6A6H326</accession>
<evidence type="ECO:0000313" key="2">
    <source>
        <dbReference type="EMBL" id="KAF2232496.1"/>
    </source>
</evidence>
<name>A0A6A6H326_VIRVR</name>
<organism evidence="2 3">
    <name type="scientific">Viridothelium virens</name>
    <name type="common">Speckled blister lichen</name>
    <name type="synonym">Trypethelium virens</name>
    <dbReference type="NCBI Taxonomy" id="1048519"/>
    <lineage>
        <taxon>Eukaryota</taxon>
        <taxon>Fungi</taxon>
        <taxon>Dikarya</taxon>
        <taxon>Ascomycota</taxon>
        <taxon>Pezizomycotina</taxon>
        <taxon>Dothideomycetes</taxon>
        <taxon>Dothideomycetes incertae sedis</taxon>
        <taxon>Trypetheliales</taxon>
        <taxon>Trypetheliaceae</taxon>
        <taxon>Viridothelium</taxon>
    </lineage>
</organism>
<feature type="region of interest" description="Disordered" evidence="1">
    <location>
        <begin position="1"/>
        <end position="24"/>
    </location>
</feature>
<keyword evidence="3" id="KW-1185">Reference proteome</keyword>
<feature type="region of interest" description="Disordered" evidence="1">
    <location>
        <begin position="298"/>
        <end position="348"/>
    </location>
</feature>
<protein>
    <submittedName>
        <fullName evidence="2">Uncharacterized protein</fullName>
    </submittedName>
</protein>
<reference evidence="2" key="1">
    <citation type="journal article" date="2020" name="Stud. Mycol.">
        <title>101 Dothideomycetes genomes: a test case for predicting lifestyles and emergence of pathogens.</title>
        <authorList>
            <person name="Haridas S."/>
            <person name="Albert R."/>
            <person name="Binder M."/>
            <person name="Bloem J."/>
            <person name="Labutti K."/>
            <person name="Salamov A."/>
            <person name="Andreopoulos B."/>
            <person name="Baker S."/>
            <person name="Barry K."/>
            <person name="Bills G."/>
            <person name="Bluhm B."/>
            <person name="Cannon C."/>
            <person name="Castanera R."/>
            <person name="Culley D."/>
            <person name="Daum C."/>
            <person name="Ezra D."/>
            <person name="Gonzalez J."/>
            <person name="Henrissat B."/>
            <person name="Kuo A."/>
            <person name="Liang C."/>
            <person name="Lipzen A."/>
            <person name="Lutzoni F."/>
            <person name="Magnuson J."/>
            <person name="Mondo S."/>
            <person name="Nolan M."/>
            <person name="Ohm R."/>
            <person name="Pangilinan J."/>
            <person name="Park H.-J."/>
            <person name="Ramirez L."/>
            <person name="Alfaro M."/>
            <person name="Sun H."/>
            <person name="Tritt A."/>
            <person name="Yoshinaga Y."/>
            <person name="Zwiers L.-H."/>
            <person name="Turgeon B."/>
            <person name="Goodwin S."/>
            <person name="Spatafora J."/>
            <person name="Crous P."/>
            <person name="Grigoriev I."/>
        </authorList>
    </citation>
    <scope>NUCLEOTIDE SEQUENCE</scope>
    <source>
        <strain evidence="2">Tuck. ex Michener</strain>
    </source>
</reference>
<proteinExistence type="predicted"/>
<feature type="compositionally biased region" description="Polar residues" evidence="1">
    <location>
        <begin position="1"/>
        <end position="16"/>
    </location>
</feature>
<dbReference type="Proteomes" id="UP000800092">
    <property type="component" value="Unassembled WGS sequence"/>
</dbReference>
<dbReference type="AlphaFoldDB" id="A0A6A6H326"/>
<feature type="compositionally biased region" description="Basic and acidic residues" evidence="1">
    <location>
        <begin position="324"/>
        <end position="340"/>
    </location>
</feature>
<evidence type="ECO:0000256" key="1">
    <source>
        <dbReference type="SAM" id="MobiDB-lite"/>
    </source>
</evidence>